<dbReference type="RefSeq" id="WP_007648597.1">
    <property type="nucleotide sequence ID" value="NZ_ANLA01000007.1"/>
</dbReference>
<dbReference type="GeneID" id="98641054"/>
<reference evidence="2 3" key="1">
    <citation type="submission" date="2012-12" db="EMBL/GenBank/DDBJ databases">
        <title>Genome assembly of Formosa sp. AK20.</title>
        <authorList>
            <person name="Kumar R."/>
            <person name="Khatri I."/>
            <person name="Vaidya B."/>
            <person name="Subramanian S."/>
            <person name="Pinnaka A."/>
        </authorList>
    </citation>
    <scope>NUCLEOTIDE SEQUENCE [LARGE SCALE GENOMIC DNA]</scope>
    <source>
        <strain evidence="2 3">AK20</strain>
    </source>
</reference>
<comment type="caution">
    <text evidence="2">The sequence shown here is derived from an EMBL/GenBank/DDBJ whole genome shotgun (WGS) entry which is preliminary data.</text>
</comment>
<evidence type="ECO:0000313" key="2">
    <source>
        <dbReference type="EMBL" id="EMQ95466.1"/>
    </source>
</evidence>
<dbReference type="Proteomes" id="UP000012024">
    <property type="component" value="Unassembled WGS sequence"/>
</dbReference>
<name>M7MK57_9FLAO</name>
<dbReference type="EMBL" id="ANLA01000007">
    <property type="protein sequence ID" value="EMQ95466.1"/>
    <property type="molecule type" value="Genomic_DNA"/>
</dbReference>
<dbReference type="eggNOG" id="ENOG502Z8M8">
    <property type="taxonomic scope" value="Bacteria"/>
</dbReference>
<gene>
    <name evidence="2" type="ORF">D778_02560</name>
</gene>
<dbReference type="PATRIC" id="fig|1137281.3.peg.1149"/>
<sequence length="490" mass="55601">MKHILITSLFFLTVLGTKAQQKLEKISQSIKVTDQVTIDLNTNYTTIEIDTWNKDLIEIEAFVESSSLSKEELKTYLDNWKIEVEGSNHSVTITSDADNQAWAYNHQILSEQSFGALQDLEFELANMPIMDGLMESLDLANMPKMPKMPKLPELPEGMTKSDFNFEKYQKEGDAYMEKWSKEYGETYGKEYAKRMEAWAKQVESSEEMKNFQKRMEAWGEQFGKEFGEQFGKDMEAWGQQFEKRMEARAAALEQRMEAQEQRKEAMEAREEAYRNRAKIRSNSQKPIQGSDVGMNDQKVKKTIRIKMPKKAKLNLNVRYGELIMASAIHNLKADLSHTSFLANGIDGSETSINASYSPVTISYWNLGELKLNYVEKADLGMVNRLALSSNSSNISIGELQGNAIIDGSFGDLIIGHISAAFNNLNIVLKNSKARLSLPKTDYNFQFKGTYSRLKHPKKTSDEINTSFSTGNLASDKTIVVNAKYSQVTLQ</sequence>
<protein>
    <recommendedName>
        <fullName evidence="4">Adhesin domain-containing protein</fullName>
    </recommendedName>
</protein>
<dbReference type="AlphaFoldDB" id="M7MK57"/>
<evidence type="ECO:0000313" key="3">
    <source>
        <dbReference type="Proteomes" id="UP000012024"/>
    </source>
</evidence>
<feature type="region of interest" description="Disordered" evidence="1">
    <location>
        <begin position="275"/>
        <end position="295"/>
    </location>
</feature>
<dbReference type="OrthoDB" id="1420424at2"/>
<evidence type="ECO:0000256" key="1">
    <source>
        <dbReference type="SAM" id="MobiDB-lite"/>
    </source>
</evidence>
<organism evidence="2 3">
    <name type="scientific">Xanthomarina gelatinilytica</name>
    <dbReference type="NCBI Taxonomy" id="1137281"/>
    <lineage>
        <taxon>Bacteria</taxon>
        <taxon>Pseudomonadati</taxon>
        <taxon>Bacteroidota</taxon>
        <taxon>Flavobacteriia</taxon>
        <taxon>Flavobacteriales</taxon>
        <taxon>Flavobacteriaceae</taxon>
        <taxon>Xanthomarina</taxon>
    </lineage>
</organism>
<proteinExistence type="predicted"/>
<accession>M7MK57</accession>
<keyword evidence="3" id="KW-1185">Reference proteome</keyword>
<evidence type="ECO:0008006" key="4">
    <source>
        <dbReference type="Google" id="ProtNLM"/>
    </source>
</evidence>